<dbReference type="GO" id="GO:0005524">
    <property type="term" value="F:ATP binding"/>
    <property type="evidence" value="ECO:0007669"/>
    <property type="project" value="InterPro"/>
</dbReference>
<dbReference type="InterPro" id="IPR027417">
    <property type="entry name" value="P-loop_NTPase"/>
</dbReference>
<dbReference type="EMBL" id="MNXQ01000038">
    <property type="protein sequence ID" value="OIP03419.1"/>
    <property type="molecule type" value="Genomic_DNA"/>
</dbReference>
<dbReference type="Proteomes" id="UP000183605">
    <property type="component" value="Unassembled WGS sequence"/>
</dbReference>
<dbReference type="PANTHER" id="PTHR46638">
    <property type="entry name" value="CORRINOID ADENOSYLTRANSFERASE"/>
    <property type="match status" value="1"/>
</dbReference>
<evidence type="ECO:0008006" key="3">
    <source>
        <dbReference type="Google" id="ProtNLM"/>
    </source>
</evidence>
<dbReference type="PANTHER" id="PTHR46638:SF1">
    <property type="entry name" value="CORRINOID ADENOSYLTRANSFERASE"/>
    <property type="match status" value="1"/>
</dbReference>
<gene>
    <name evidence="1" type="ORF">AUK18_02080</name>
</gene>
<dbReference type="PIRSF" id="PIRSF015617">
    <property type="entry name" value="Adensltrnsf_CobA"/>
    <property type="match status" value="1"/>
</dbReference>
<accession>A0A1J5AX28</accession>
<protein>
    <recommendedName>
        <fullName evidence="3">Cob(I)yrinic acid a,c-diamide adenosyltransferase</fullName>
    </recommendedName>
</protein>
<evidence type="ECO:0000313" key="1">
    <source>
        <dbReference type="EMBL" id="OIP03419.1"/>
    </source>
</evidence>
<comment type="caution">
    <text evidence="1">The sequence shown here is derived from an EMBL/GenBank/DDBJ whole genome shotgun (WGS) entry which is preliminary data.</text>
</comment>
<dbReference type="GO" id="GO:0009236">
    <property type="term" value="P:cobalamin biosynthetic process"/>
    <property type="evidence" value="ECO:0007669"/>
    <property type="project" value="InterPro"/>
</dbReference>
<dbReference type="Pfam" id="PF02572">
    <property type="entry name" value="CobA_CobO_BtuR"/>
    <property type="match status" value="1"/>
</dbReference>
<reference evidence="1 2" key="1">
    <citation type="journal article" date="2016" name="Environ. Microbiol.">
        <title>Genomic resolution of a cold subsurface aquifer community provides metabolic insights for novel microbes adapted to high CO concentrations.</title>
        <authorList>
            <person name="Probst A.J."/>
            <person name="Castelle C.J."/>
            <person name="Singh A."/>
            <person name="Brown C.T."/>
            <person name="Anantharaman K."/>
            <person name="Sharon I."/>
            <person name="Hug L.A."/>
            <person name="Burstein D."/>
            <person name="Emerson J.B."/>
            <person name="Thomas B.C."/>
            <person name="Banfield J.F."/>
        </authorList>
    </citation>
    <scope>NUCLEOTIDE SEQUENCE [LARGE SCALE GENOMIC DNA]</scope>
    <source>
        <strain evidence="1">CG2_30_44_31</strain>
    </source>
</reference>
<dbReference type="AlphaFoldDB" id="A0A1J5AX28"/>
<dbReference type="GO" id="GO:0008817">
    <property type="term" value="F:corrinoid adenosyltransferase activity"/>
    <property type="evidence" value="ECO:0007669"/>
    <property type="project" value="InterPro"/>
</dbReference>
<proteinExistence type="predicted"/>
<dbReference type="Gene3D" id="3.40.50.300">
    <property type="entry name" value="P-loop containing nucleotide triphosphate hydrolases"/>
    <property type="match status" value="1"/>
</dbReference>
<dbReference type="SUPFAM" id="SSF52540">
    <property type="entry name" value="P-loop containing nucleoside triphosphate hydrolases"/>
    <property type="match status" value="1"/>
</dbReference>
<evidence type="ECO:0000313" key="2">
    <source>
        <dbReference type="Proteomes" id="UP000183605"/>
    </source>
</evidence>
<organism evidence="1 2">
    <name type="scientific">Candidatus Beckwithbacteria bacterium CG2_30_44_31</name>
    <dbReference type="NCBI Taxonomy" id="1805035"/>
    <lineage>
        <taxon>Bacteria</taxon>
        <taxon>Candidatus Beckwithiibacteriota</taxon>
    </lineage>
</organism>
<name>A0A1J5AX28_9BACT</name>
<dbReference type="InterPro" id="IPR003724">
    <property type="entry name" value="CblAdoTrfase_CobA"/>
</dbReference>
<sequence length="169" mass="18564">MKQGLVYVFTGEGKGKTSAALGVAVRAVCSGMKVGWVSWYKEKVLPARMFLAGKLEMYAIGKGFYNLPGDNASLPQHKSAANKALEQAKKLMKTVDVLILDEVNNAVHDKLIKVKQVIDLINKRGKTHLVLTGRGACPELVERADLVTEMRKIKHPFDKGIKAVKGLDY</sequence>